<feature type="transmembrane region" description="Helical" evidence="1">
    <location>
        <begin position="191"/>
        <end position="209"/>
    </location>
</feature>
<accession>A0A4R7UW36</accession>
<feature type="transmembrane region" description="Helical" evidence="1">
    <location>
        <begin position="121"/>
        <end position="141"/>
    </location>
</feature>
<sequence length="224" mass="23682">MDVITAHVTALERSLRGPRRTRRDMVSEARDGLRDAAAAYRAGGYSPTQAAVLAVRDFGDVREIAPDFQDELTARQGRLSALLFALAFPAMMLAWDLFLWVTDSRTVTGPPAPLVSALSRIEDAATLVVGAVALALLVASFRRAVSVRRLTRAVGLTGVAGAVLCAGLALAMNVAGSRVAVHHATADPAGIGAYVGSAVVMVLIIWQSLRTLRVARHHDVNPAP</sequence>
<keyword evidence="1" id="KW-1133">Transmembrane helix</keyword>
<dbReference type="RefSeq" id="WP_133907933.1">
    <property type="nucleotide sequence ID" value="NZ_SOCP01000021.1"/>
</dbReference>
<dbReference type="NCBIfam" id="NF038403">
    <property type="entry name" value="perm_prefix_1"/>
    <property type="match status" value="1"/>
</dbReference>
<feature type="transmembrane region" description="Helical" evidence="1">
    <location>
        <begin position="153"/>
        <end position="171"/>
    </location>
</feature>
<dbReference type="EMBL" id="SOCP01000021">
    <property type="protein sequence ID" value="TDV40988.1"/>
    <property type="molecule type" value="Genomic_DNA"/>
</dbReference>
<evidence type="ECO:0000313" key="2">
    <source>
        <dbReference type="EMBL" id="TDV40988.1"/>
    </source>
</evidence>
<organism evidence="2 3">
    <name type="scientific">Actinophytocola oryzae</name>
    <dbReference type="NCBI Taxonomy" id="502181"/>
    <lineage>
        <taxon>Bacteria</taxon>
        <taxon>Bacillati</taxon>
        <taxon>Actinomycetota</taxon>
        <taxon>Actinomycetes</taxon>
        <taxon>Pseudonocardiales</taxon>
        <taxon>Pseudonocardiaceae</taxon>
    </lineage>
</organism>
<evidence type="ECO:0000256" key="1">
    <source>
        <dbReference type="SAM" id="Phobius"/>
    </source>
</evidence>
<reference evidence="2 3" key="1">
    <citation type="submission" date="2019-03" db="EMBL/GenBank/DDBJ databases">
        <title>Genomic Encyclopedia of Archaeal and Bacterial Type Strains, Phase II (KMG-II): from individual species to whole genera.</title>
        <authorList>
            <person name="Goeker M."/>
        </authorList>
    </citation>
    <scope>NUCLEOTIDE SEQUENCE [LARGE SCALE GENOMIC DNA]</scope>
    <source>
        <strain evidence="2 3">DSM 45499</strain>
    </source>
</reference>
<dbReference type="Proteomes" id="UP000294927">
    <property type="component" value="Unassembled WGS sequence"/>
</dbReference>
<name>A0A4R7UW36_9PSEU</name>
<dbReference type="AlphaFoldDB" id="A0A4R7UW36"/>
<dbReference type="OrthoDB" id="5187995at2"/>
<keyword evidence="3" id="KW-1185">Reference proteome</keyword>
<evidence type="ECO:0000313" key="3">
    <source>
        <dbReference type="Proteomes" id="UP000294927"/>
    </source>
</evidence>
<keyword evidence="1" id="KW-0472">Membrane</keyword>
<dbReference type="InterPro" id="IPR047928">
    <property type="entry name" value="Perm_prefix_1"/>
</dbReference>
<gene>
    <name evidence="2" type="ORF">CLV71_12154</name>
</gene>
<comment type="caution">
    <text evidence="2">The sequence shown here is derived from an EMBL/GenBank/DDBJ whole genome shotgun (WGS) entry which is preliminary data.</text>
</comment>
<proteinExistence type="predicted"/>
<feature type="transmembrane region" description="Helical" evidence="1">
    <location>
        <begin position="81"/>
        <end position="101"/>
    </location>
</feature>
<keyword evidence="1" id="KW-0812">Transmembrane</keyword>
<protein>
    <submittedName>
        <fullName evidence="2">Uncharacterized protein</fullName>
    </submittedName>
</protein>